<evidence type="ECO:0000313" key="2">
    <source>
        <dbReference type="Proteomes" id="UP001238179"/>
    </source>
</evidence>
<dbReference type="RefSeq" id="WP_316412397.1">
    <property type="nucleotide sequence ID" value="NZ_AP027080.1"/>
</dbReference>
<dbReference type="PANTHER" id="PTHR35370:SF4">
    <property type="entry name" value="TYPE VI SECRETION SYSTEM BASEPLATE SUBUNIT TSSF"/>
    <property type="match status" value="1"/>
</dbReference>
<dbReference type="KEGG" id="msil:METEAL_29020"/>
<dbReference type="InterPro" id="IPR010272">
    <property type="entry name" value="T6SS_TssF"/>
</dbReference>
<keyword evidence="2" id="KW-1185">Reference proteome</keyword>
<dbReference type="Proteomes" id="UP001238179">
    <property type="component" value="Chromosome"/>
</dbReference>
<proteinExistence type="predicted"/>
<reference evidence="2" key="1">
    <citation type="journal article" date="2023" name="Int. J. Syst. Evol. Microbiol.">
        <title>Mesoterricola silvestris gen. nov., sp. nov., Mesoterricola sediminis sp. nov., Geothrix oryzae sp. nov., Geothrix edaphica sp. nov., Geothrix rubra sp. nov., and Geothrix limicola sp. nov., six novel members of Acidobacteriota isolated from soils.</title>
        <authorList>
            <person name="Itoh H."/>
            <person name="Sugisawa Y."/>
            <person name="Mise K."/>
            <person name="Xu Z."/>
            <person name="Kuniyasu M."/>
            <person name="Ushijima N."/>
            <person name="Kawano K."/>
            <person name="Kobayashi E."/>
            <person name="Shiratori Y."/>
            <person name="Masuda Y."/>
            <person name="Senoo K."/>
        </authorList>
    </citation>
    <scope>NUCLEOTIDE SEQUENCE [LARGE SCALE GENOMIC DNA]</scope>
    <source>
        <strain evidence="2">W79</strain>
    </source>
</reference>
<evidence type="ECO:0000313" key="1">
    <source>
        <dbReference type="EMBL" id="BDU73728.1"/>
    </source>
</evidence>
<name>A0AA48H8H4_9BACT</name>
<sequence>MIDTYYQEELHNLREASAAFARAHPALAPMLGEPSADPDVERLLEGVAFLTGMIRGKLDDDFPEIIHGLMDLVFPHLLLPVPSASILAFRPKPNLRQTLRVEAGTTVASIPVDGTTCRFRTTQPVEVHPLRLTSVETPPRAGRTSRIRLSFQLDGLTLATWRPSELVLHLGESLAEATTLHLLLTRHLEGIQVVPAAGGSVWNLPPSALERVGFDPDEGLLPLPGQTFGGFRLLQDYFVLPQKHLFLALRGWDQWRDRGGGSAFDLVLELGPAPVETPRLRPEHFVLFATPIVNLFKAEAEPVLLDHQQERVRIQAAGYPPDHARVFTVDRVVGYAQGSVNRRAYAPMDTFARGGWDPAVYQVRRGRSQLDGAPETHLSFSYPLDAPGPELETLTVHLTCTNGTLPSRLQVGEICRQTEESSELLDFGNLLAPTLPPEQVLDRNNLWKLLSHLNLNLGSLTRPGNLQGLLTLYAQQGSDRASLPGHLKRIEGLRSLVAEPADLLVRGRMYRGQHLVLEGDPACFASLGDLHLFAAVLERFLAAFSSLNTFTRFTLKEAPLGETTPWPARLGDRPLS</sequence>
<dbReference type="PANTHER" id="PTHR35370">
    <property type="entry name" value="CYTOPLASMIC PROTEIN-RELATED-RELATED"/>
    <property type="match status" value="1"/>
</dbReference>
<dbReference type="Pfam" id="PF05947">
    <property type="entry name" value="T6SS_TssF"/>
    <property type="match status" value="1"/>
</dbReference>
<accession>A0AA48H8H4</accession>
<dbReference type="EMBL" id="AP027080">
    <property type="protein sequence ID" value="BDU73728.1"/>
    <property type="molecule type" value="Genomic_DNA"/>
</dbReference>
<dbReference type="NCBIfam" id="TIGR03359">
    <property type="entry name" value="VI_chp_6"/>
    <property type="match status" value="1"/>
</dbReference>
<dbReference type="AlphaFoldDB" id="A0AA48H8H4"/>
<protein>
    <submittedName>
        <fullName evidence="1">Type VI secretion system protein ImpG</fullName>
    </submittedName>
</protein>
<organism evidence="1 2">
    <name type="scientific">Mesoterricola silvestris</name>
    <dbReference type="NCBI Taxonomy" id="2927979"/>
    <lineage>
        <taxon>Bacteria</taxon>
        <taxon>Pseudomonadati</taxon>
        <taxon>Acidobacteriota</taxon>
        <taxon>Holophagae</taxon>
        <taxon>Holophagales</taxon>
        <taxon>Holophagaceae</taxon>
        <taxon>Mesoterricola</taxon>
    </lineage>
</organism>
<dbReference type="PIRSF" id="PIRSF028304">
    <property type="entry name" value="UCP028304"/>
    <property type="match status" value="1"/>
</dbReference>
<gene>
    <name evidence="1" type="primary">tssF</name>
    <name evidence="1" type="ORF">METEAL_29020</name>
</gene>